<dbReference type="Gene3D" id="3.40.50.300">
    <property type="entry name" value="P-loop containing nucleotide triphosphate hydrolases"/>
    <property type="match status" value="1"/>
</dbReference>
<dbReference type="PANTHER" id="PTHR42935">
    <property type="entry name" value="SLR0930 PROTEIN"/>
    <property type="match status" value="1"/>
</dbReference>
<reference evidence="2 3" key="1">
    <citation type="submission" date="2022-01" db="EMBL/GenBank/DDBJ databases">
        <title>Collection of gut derived symbiotic bacterial strains cultured from healthy donors.</title>
        <authorList>
            <person name="Lin H."/>
            <person name="Kohout C."/>
            <person name="Waligurski E."/>
            <person name="Pamer E.G."/>
        </authorList>
    </citation>
    <scope>NUCLEOTIDE SEQUENCE [LARGE SCALE GENOMIC DNA]</scope>
    <source>
        <strain evidence="2 3">DFI.7.58</strain>
    </source>
</reference>
<evidence type="ECO:0000259" key="1">
    <source>
        <dbReference type="SMART" id="SM00382"/>
    </source>
</evidence>
<dbReference type="InterPro" id="IPR008533">
    <property type="entry name" value="DUF815"/>
</dbReference>
<dbReference type="SUPFAM" id="SSF52540">
    <property type="entry name" value="P-loop containing nucleoside triphosphate hydrolases"/>
    <property type="match status" value="1"/>
</dbReference>
<comment type="caution">
    <text evidence="2">The sequence shown here is derived from an EMBL/GenBank/DDBJ whole genome shotgun (WGS) entry which is preliminary data.</text>
</comment>
<feature type="domain" description="AAA+ ATPase" evidence="1">
    <location>
        <begin position="216"/>
        <end position="357"/>
    </location>
</feature>
<name>A0ABS9MME1_9FIRM</name>
<dbReference type="Pfam" id="PF05673">
    <property type="entry name" value="DUF815"/>
    <property type="match status" value="1"/>
</dbReference>
<dbReference type="CDD" id="cd00009">
    <property type="entry name" value="AAA"/>
    <property type="match status" value="1"/>
</dbReference>
<proteinExistence type="predicted"/>
<dbReference type="InterPro" id="IPR027417">
    <property type="entry name" value="P-loop_NTPase"/>
</dbReference>
<keyword evidence="2" id="KW-0067">ATP-binding</keyword>
<dbReference type="RefSeq" id="WP_237967223.1">
    <property type="nucleotide sequence ID" value="NZ_JAKNHQ010000037.1"/>
</dbReference>
<dbReference type="EMBL" id="JAKNHQ010000037">
    <property type="protein sequence ID" value="MCG4611974.1"/>
    <property type="molecule type" value="Genomic_DNA"/>
</dbReference>
<accession>A0ABS9MME1</accession>
<sequence>MANRVKEAAMEMASLSVYKGILNRTVPKAFYRLLWAARGDSLEAFLNAWGDFYDVLCMRGYSENLAGCITGTALFDENAFSLAAAAGTAVLPEGVRRAVRRDLAVIRQVASITPQELRENSAFAQDVAGMELPEWKTGEPVAVLGGDLDHCITKMAEYYRSNGCGMYARYRAFIWRNHSIQPVAYPDQQRLADLKGYEIQRKLAIDNTLAFLQGLPANNCLLYGDRGTGKSSTVKAMLNEFYPQGLRVIEIPKESLMDFPALVDQIAAVPLKFIIFIDDLSFSQQDDTYAALKAVLEGGLAARPENALIYATSNRRHLLRESFSDREGDEIHLGDTIQESMSLADRFGLSIQFSLPDKVHFLEIVEQLARQRELDEYLPEIKAGAERWAIARSGRSPRCAKQYIDDAEARIRRGQPLD</sequence>
<dbReference type="PANTHER" id="PTHR42935:SF1">
    <property type="entry name" value="SLR0930 PROTEIN"/>
    <property type="match status" value="1"/>
</dbReference>
<organism evidence="2 3">
    <name type="scientific">Anaeromassilibacillus senegalensis</name>
    <dbReference type="NCBI Taxonomy" id="1673717"/>
    <lineage>
        <taxon>Bacteria</taxon>
        <taxon>Bacillati</taxon>
        <taxon>Bacillota</taxon>
        <taxon>Clostridia</taxon>
        <taxon>Eubacteriales</taxon>
        <taxon>Acutalibacteraceae</taxon>
        <taxon>Anaeromassilibacillus</taxon>
    </lineage>
</organism>
<protein>
    <submittedName>
        <fullName evidence="2">ATP-binding protein</fullName>
    </submittedName>
</protein>
<dbReference type="SMART" id="SM00382">
    <property type="entry name" value="AAA"/>
    <property type="match status" value="1"/>
</dbReference>
<gene>
    <name evidence="2" type="ORF">L0P57_13690</name>
</gene>
<dbReference type="InterPro" id="IPR003593">
    <property type="entry name" value="AAA+_ATPase"/>
</dbReference>
<dbReference type="GO" id="GO:0005524">
    <property type="term" value="F:ATP binding"/>
    <property type="evidence" value="ECO:0007669"/>
    <property type="project" value="UniProtKB-KW"/>
</dbReference>
<keyword evidence="3" id="KW-1185">Reference proteome</keyword>
<evidence type="ECO:0000313" key="3">
    <source>
        <dbReference type="Proteomes" id="UP001298681"/>
    </source>
</evidence>
<keyword evidence="2" id="KW-0547">Nucleotide-binding</keyword>
<dbReference type="Proteomes" id="UP001298681">
    <property type="component" value="Unassembled WGS sequence"/>
</dbReference>
<evidence type="ECO:0000313" key="2">
    <source>
        <dbReference type="EMBL" id="MCG4611974.1"/>
    </source>
</evidence>